<dbReference type="EMBL" id="CAJNOJ010000352">
    <property type="protein sequence ID" value="CAF1413528.1"/>
    <property type="molecule type" value="Genomic_DNA"/>
</dbReference>
<dbReference type="InterPro" id="IPR017452">
    <property type="entry name" value="GPCR_Rhodpsn_7TM"/>
</dbReference>
<protein>
    <recommendedName>
        <fullName evidence="6">G-protein coupled receptors family 1 profile domain-containing protein</fullName>
    </recommendedName>
</protein>
<dbReference type="PROSITE" id="PS50262">
    <property type="entry name" value="G_PROTEIN_RECEP_F1_2"/>
    <property type="match status" value="1"/>
</dbReference>
<feature type="transmembrane region" description="Helical" evidence="5">
    <location>
        <begin position="113"/>
        <end position="136"/>
    </location>
</feature>
<keyword evidence="2 5" id="KW-0812">Transmembrane</keyword>
<accession>A0A814RCN8</accession>
<keyword evidence="4 5" id="KW-0472">Membrane</keyword>
<dbReference type="GO" id="GO:0016020">
    <property type="term" value="C:membrane"/>
    <property type="evidence" value="ECO:0007669"/>
    <property type="project" value="UniProtKB-SubCell"/>
</dbReference>
<evidence type="ECO:0000256" key="4">
    <source>
        <dbReference type="ARBA" id="ARBA00023136"/>
    </source>
</evidence>
<evidence type="ECO:0000256" key="5">
    <source>
        <dbReference type="SAM" id="Phobius"/>
    </source>
</evidence>
<dbReference type="EMBL" id="CAJNOR010001370">
    <property type="protein sequence ID" value="CAF1130623.1"/>
    <property type="molecule type" value="Genomic_DNA"/>
</dbReference>
<dbReference type="Proteomes" id="UP000663852">
    <property type="component" value="Unassembled WGS sequence"/>
</dbReference>
<dbReference type="AlphaFoldDB" id="A0A814RCN8"/>
<sequence>MINLVSRIVMSGDGIDLTRTSVSWCKIRNFCIATLSLLSLTCSCLATIDQYFATSQNVSLRRLSNIQLAHRILIVMIIVWFCHGIPFLVFYNISSITNICASNNLSFAVYYPSVYFITLNCTVPVSIMVIFGYLAYRNIHSTRILAEQQADRQLVRMILIEALLILISYIQYGVHGAYMLMTSNVSKSKNRLEIEDFFSTVANLIYYLYFSGSCYMFLLSSSRFRQEAKNQLRFWRKHNQVNSKHIYANGGCIKSIHQ</sequence>
<reference evidence="7" key="1">
    <citation type="submission" date="2021-02" db="EMBL/GenBank/DDBJ databases">
        <authorList>
            <person name="Nowell W R."/>
        </authorList>
    </citation>
    <scope>NUCLEOTIDE SEQUENCE</scope>
</reference>
<keyword evidence="9" id="KW-1185">Reference proteome</keyword>
<dbReference type="SUPFAM" id="SSF81321">
    <property type="entry name" value="Family A G protein-coupled receptor-like"/>
    <property type="match status" value="1"/>
</dbReference>
<comment type="caution">
    <text evidence="7">The sequence shown here is derived from an EMBL/GenBank/DDBJ whole genome shotgun (WGS) entry which is preliminary data.</text>
</comment>
<proteinExistence type="predicted"/>
<evidence type="ECO:0000256" key="3">
    <source>
        <dbReference type="ARBA" id="ARBA00022989"/>
    </source>
</evidence>
<feature type="transmembrane region" description="Helical" evidence="5">
    <location>
        <begin position="157"/>
        <end position="181"/>
    </location>
</feature>
<evidence type="ECO:0000313" key="7">
    <source>
        <dbReference type="EMBL" id="CAF1130623.1"/>
    </source>
</evidence>
<keyword evidence="3 5" id="KW-1133">Transmembrane helix</keyword>
<name>A0A814RCN8_ADIRI</name>
<feature type="domain" description="G-protein coupled receptors family 1 profile" evidence="6">
    <location>
        <begin position="1"/>
        <end position="220"/>
    </location>
</feature>
<evidence type="ECO:0000256" key="2">
    <source>
        <dbReference type="ARBA" id="ARBA00022692"/>
    </source>
</evidence>
<comment type="subcellular location">
    <subcellularLocation>
        <location evidence="1">Membrane</location>
    </subcellularLocation>
</comment>
<dbReference type="Proteomes" id="UP000663828">
    <property type="component" value="Unassembled WGS sequence"/>
</dbReference>
<evidence type="ECO:0000313" key="9">
    <source>
        <dbReference type="Proteomes" id="UP000663828"/>
    </source>
</evidence>
<evidence type="ECO:0000259" key="6">
    <source>
        <dbReference type="PROSITE" id="PS50262"/>
    </source>
</evidence>
<evidence type="ECO:0000256" key="1">
    <source>
        <dbReference type="ARBA" id="ARBA00004370"/>
    </source>
</evidence>
<feature type="transmembrane region" description="Helical" evidence="5">
    <location>
        <begin position="201"/>
        <end position="219"/>
    </location>
</feature>
<feature type="transmembrane region" description="Helical" evidence="5">
    <location>
        <begin position="68"/>
        <end position="93"/>
    </location>
</feature>
<dbReference type="Gene3D" id="1.20.1070.10">
    <property type="entry name" value="Rhodopsin 7-helix transmembrane proteins"/>
    <property type="match status" value="1"/>
</dbReference>
<gene>
    <name evidence="8" type="ORF">EDS130_LOCUS36916</name>
    <name evidence="7" type="ORF">XAT740_LOCUS19882</name>
</gene>
<organism evidence="7 9">
    <name type="scientific">Adineta ricciae</name>
    <name type="common">Rotifer</name>
    <dbReference type="NCBI Taxonomy" id="249248"/>
    <lineage>
        <taxon>Eukaryota</taxon>
        <taxon>Metazoa</taxon>
        <taxon>Spiralia</taxon>
        <taxon>Gnathifera</taxon>
        <taxon>Rotifera</taxon>
        <taxon>Eurotatoria</taxon>
        <taxon>Bdelloidea</taxon>
        <taxon>Adinetida</taxon>
        <taxon>Adinetidae</taxon>
        <taxon>Adineta</taxon>
    </lineage>
</organism>
<evidence type="ECO:0000313" key="8">
    <source>
        <dbReference type="EMBL" id="CAF1413528.1"/>
    </source>
</evidence>